<comment type="pathway">
    <text evidence="1">Purine metabolism; IMP biosynthesis via de novo pathway; 5-amino-1-(5-phospho-D-ribosyl)imidazole-4-carboxamide from 5-amino-1-(5-phospho-D-ribosyl)imidazole-4-carboxylate: step 1/2.</text>
</comment>
<feature type="compositionally biased region" description="Basic and acidic residues" evidence="9">
    <location>
        <begin position="1"/>
        <end position="12"/>
    </location>
</feature>
<keyword evidence="6" id="KW-0658">Purine biosynthesis</keyword>
<comment type="caution">
    <text evidence="11">The sequence shown here is derived from an EMBL/GenBank/DDBJ whole genome shotgun (WGS) entry which is preliminary data.</text>
</comment>
<dbReference type="Pfam" id="PF01259">
    <property type="entry name" value="SAICAR_synt"/>
    <property type="match status" value="1"/>
</dbReference>
<dbReference type="EC" id="6.3.2.6" evidence="2"/>
<dbReference type="PANTHER" id="PTHR43700">
    <property type="entry name" value="PHOSPHORIBOSYLAMINOIMIDAZOLE-SUCCINOCARBOXAMIDE SYNTHASE"/>
    <property type="match status" value="1"/>
</dbReference>
<name>A0AAN7VYY1_9PEZI</name>
<evidence type="ECO:0000256" key="5">
    <source>
        <dbReference type="ARBA" id="ARBA00022741"/>
    </source>
</evidence>
<feature type="domain" description="SAICAR synthetase/ADE2 N-terminal" evidence="10">
    <location>
        <begin position="3"/>
        <end position="139"/>
    </location>
</feature>
<dbReference type="GO" id="GO:0004639">
    <property type="term" value="F:phosphoribosylaminoimidazolesuccinocarboxamide synthase activity"/>
    <property type="evidence" value="ECO:0007669"/>
    <property type="project" value="UniProtKB-EC"/>
</dbReference>
<dbReference type="GO" id="GO:0005737">
    <property type="term" value="C:cytoplasm"/>
    <property type="evidence" value="ECO:0007669"/>
    <property type="project" value="TreeGrafter"/>
</dbReference>
<evidence type="ECO:0000256" key="9">
    <source>
        <dbReference type="SAM" id="MobiDB-lite"/>
    </source>
</evidence>
<evidence type="ECO:0000313" key="11">
    <source>
        <dbReference type="EMBL" id="KAK5692123.1"/>
    </source>
</evidence>
<dbReference type="EMBL" id="JAVRQU010000020">
    <property type="protein sequence ID" value="KAK5692123.1"/>
    <property type="molecule type" value="Genomic_DNA"/>
</dbReference>
<evidence type="ECO:0000256" key="4">
    <source>
        <dbReference type="ARBA" id="ARBA00022598"/>
    </source>
</evidence>
<dbReference type="Gene3D" id="3.30.470.20">
    <property type="entry name" value="ATP-grasp fold, B domain"/>
    <property type="match status" value="1"/>
</dbReference>
<dbReference type="Proteomes" id="UP001310594">
    <property type="component" value="Unassembled WGS sequence"/>
</dbReference>
<evidence type="ECO:0000256" key="6">
    <source>
        <dbReference type="ARBA" id="ARBA00022755"/>
    </source>
</evidence>
<sequence length="164" mass="18651">MPMPEGLKESQKLESAIWTPSTKAEAGEHDENISKERAAELLGEEVAGRVEKVSLRLYELARDYAEKRGILIADTKFEFGLDAATNELVLVDEVLTPDSSRFWPKEDYEVGRGQQSYDKQYLRDWLTSTGNKGKEGVRMPDEVVKATTEKYTEAFEKLTGKKWE</sequence>
<dbReference type="CDD" id="cd01414">
    <property type="entry name" value="SAICAR_synt_Sc"/>
    <property type="match status" value="1"/>
</dbReference>
<evidence type="ECO:0000256" key="3">
    <source>
        <dbReference type="ARBA" id="ARBA00016460"/>
    </source>
</evidence>
<dbReference type="PROSITE" id="PS01058">
    <property type="entry name" value="SAICAR_SYNTHETASE_2"/>
    <property type="match status" value="1"/>
</dbReference>
<dbReference type="GO" id="GO:0005524">
    <property type="term" value="F:ATP binding"/>
    <property type="evidence" value="ECO:0007669"/>
    <property type="project" value="UniProtKB-KW"/>
</dbReference>
<feature type="region of interest" description="Disordered" evidence="9">
    <location>
        <begin position="1"/>
        <end position="32"/>
    </location>
</feature>
<protein>
    <recommendedName>
        <fullName evidence="3">Phosphoribosylaminoimidazole-succinocarboxamide synthase</fullName>
        <ecNumber evidence="2">6.3.2.6</ecNumber>
    </recommendedName>
    <alternativeName>
        <fullName evidence="8">SAICAR synthetase</fullName>
    </alternativeName>
</protein>
<dbReference type="AlphaFoldDB" id="A0AAN7VYY1"/>
<keyword evidence="5" id="KW-0547">Nucleotide-binding</keyword>
<evidence type="ECO:0000313" key="12">
    <source>
        <dbReference type="Proteomes" id="UP001310594"/>
    </source>
</evidence>
<proteinExistence type="predicted"/>
<evidence type="ECO:0000256" key="1">
    <source>
        <dbReference type="ARBA" id="ARBA00004672"/>
    </source>
</evidence>
<dbReference type="SUPFAM" id="SSF56104">
    <property type="entry name" value="SAICAR synthase-like"/>
    <property type="match status" value="1"/>
</dbReference>
<evidence type="ECO:0000256" key="8">
    <source>
        <dbReference type="ARBA" id="ARBA00030409"/>
    </source>
</evidence>
<keyword evidence="4 11" id="KW-0436">Ligase</keyword>
<dbReference type="InterPro" id="IPR028923">
    <property type="entry name" value="SAICAR_synt/ADE2_N"/>
</dbReference>
<dbReference type="InterPro" id="IPR018236">
    <property type="entry name" value="SAICAR_synthetase_CS"/>
</dbReference>
<evidence type="ECO:0000256" key="7">
    <source>
        <dbReference type="ARBA" id="ARBA00022840"/>
    </source>
</evidence>
<accession>A0AAN7VYY1</accession>
<dbReference type="GO" id="GO:0006189">
    <property type="term" value="P:'de novo' IMP biosynthetic process"/>
    <property type="evidence" value="ECO:0007669"/>
    <property type="project" value="TreeGrafter"/>
</dbReference>
<reference evidence="11" key="1">
    <citation type="submission" date="2023-08" db="EMBL/GenBank/DDBJ databases">
        <title>Black Yeasts Isolated from many extreme environments.</title>
        <authorList>
            <person name="Coleine C."/>
            <person name="Stajich J.E."/>
            <person name="Selbmann L."/>
        </authorList>
    </citation>
    <scope>NUCLEOTIDE SEQUENCE</scope>
    <source>
        <strain evidence="11">CCFEE 5810</strain>
    </source>
</reference>
<evidence type="ECO:0000259" key="10">
    <source>
        <dbReference type="Pfam" id="PF01259"/>
    </source>
</evidence>
<dbReference type="PANTHER" id="PTHR43700:SF1">
    <property type="entry name" value="PHOSPHORIBOSYLAMINOIMIDAZOLE-SUCCINOCARBOXAMIDE SYNTHASE"/>
    <property type="match status" value="1"/>
</dbReference>
<keyword evidence="7" id="KW-0067">ATP-binding</keyword>
<evidence type="ECO:0000256" key="2">
    <source>
        <dbReference type="ARBA" id="ARBA00012217"/>
    </source>
</evidence>
<gene>
    <name evidence="11" type="primary">ADE1</name>
    <name evidence="11" type="ORF">LTR97_011297</name>
</gene>
<organism evidence="11 12">
    <name type="scientific">Elasticomyces elasticus</name>
    <dbReference type="NCBI Taxonomy" id="574655"/>
    <lineage>
        <taxon>Eukaryota</taxon>
        <taxon>Fungi</taxon>
        <taxon>Dikarya</taxon>
        <taxon>Ascomycota</taxon>
        <taxon>Pezizomycotina</taxon>
        <taxon>Dothideomycetes</taxon>
        <taxon>Dothideomycetidae</taxon>
        <taxon>Mycosphaerellales</taxon>
        <taxon>Teratosphaeriaceae</taxon>
        <taxon>Elasticomyces</taxon>
    </lineage>
</organism>